<comment type="caution">
    <text evidence="2">The sequence shown here is derived from an EMBL/GenBank/DDBJ whole genome shotgun (WGS) entry which is preliminary data.</text>
</comment>
<dbReference type="InterPro" id="IPR035940">
    <property type="entry name" value="CAP_sf"/>
</dbReference>
<sequence>MAVLLGIIAALFAGNAAVVDAYPGGDFRFQFVAQQNAARASMGLPPLVWDERVASYARWYAQARRGDCALLSISISALRCRMQSGNPPVKAEEILERGL</sequence>
<dbReference type="EMBL" id="BQKI01000001">
    <property type="protein sequence ID" value="GJM87076.1"/>
    <property type="molecule type" value="Genomic_DNA"/>
</dbReference>
<dbReference type="SUPFAM" id="SSF55797">
    <property type="entry name" value="PR-1-like"/>
    <property type="match status" value="1"/>
</dbReference>
<evidence type="ECO:0000256" key="1">
    <source>
        <dbReference type="SAM" id="SignalP"/>
    </source>
</evidence>
<dbReference type="Proteomes" id="UP001054889">
    <property type="component" value="Unassembled WGS sequence"/>
</dbReference>
<organism evidence="2 3">
    <name type="scientific">Eleusine coracana subsp. coracana</name>
    <dbReference type="NCBI Taxonomy" id="191504"/>
    <lineage>
        <taxon>Eukaryota</taxon>
        <taxon>Viridiplantae</taxon>
        <taxon>Streptophyta</taxon>
        <taxon>Embryophyta</taxon>
        <taxon>Tracheophyta</taxon>
        <taxon>Spermatophyta</taxon>
        <taxon>Magnoliopsida</taxon>
        <taxon>Liliopsida</taxon>
        <taxon>Poales</taxon>
        <taxon>Poaceae</taxon>
        <taxon>PACMAD clade</taxon>
        <taxon>Chloridoideae</taxon>
        <taxon>Cynodonteae</taxon>
        <taxon>Eleusininae</taxon>
        <taxon>Eleusine</taxon>
    </lineage>
</organism>
<reference evidence="2" key="1">
    <citation type="journal article" date="2018" name="DNA Res.">
        <title>Multiple hybrid de novo genome assembly of finger millet, an orphan allotetraploid crop.</title>
        <authorList>
            <person name="Hatakeyama M."/>
            <person name="Aluri S."/>
            <person name="Balachadran M.T."/>
            <person name="Sivarajan S.R."/>
            <person name="Patrignani A."/>
            <person name="Gruter S."/>
            <person name="Poveda L."/>
            <person name="Shimizu-Inatsugi R."/>
            <person name="Baeten J."/>
            <person name="Francoijs K.J."/>
            <person name="Nataraja K.N."/>
            <person name="Reddy Y.A.N."/>
            <person name="Phadnis S."/>
            <person name="Ravikumar R.L."/>
            <person name="Schlapbach R."/>
            <person name="Sreeman S.M."/>
            <person name="Shimizu K.K."/>
        </authorList>
    </citation>
    <scope>NUCLEOTIDE SEQUENCE</scope>
</reference>
<dbReference type="AlphaFoldDB" id="A0AAV5BKW7"/>
<reference evidence="2" key="2">
    <citation type="submission" date="2021-12" db="EMBL/GenBank/DDBJ databases">
        <title>Resequencing data analysis of finger millet.</title>
        <authorList>
            <person name="Hatakeyama M."/>
            <person name="Aluri S."/>
            <person name="Balachadran M.T."/>
            <person name="Sivarajan S.R."/>
            <person name="Poveda L."/>
            <person name="Shimizu-Inatsugi R."/>
            <person name="Schlapbach R."/>
            <person name="Sreeman S.M."/>
            <person name="Shimizu K.K."/>
        </authorList>
    </citation>
    <scope>NUCLEOTIDE SEQUENCE</scope>
</reference>
<name>A0AAV5BKW7_ELECO</name>
<feature type="signal peptide" evidence="1">
    <location>
        <begin position="1"/>
        <end position="21"/>
    </location>
</feature>
<feature type="chain" id="PRO_5043988685" evidence="1">
    <location>
        <begin position="22"/>
        <end position="99"/>
    </location>
</feature>
<evidence type="ECO:0000313" key="3">
    <source>
        <dbReference type="Proteomes" id="UP001054889"/>
    </source>
</evidence>
<accession>A0AAV5BKW7</accession>
<gene>
    <name evidence="2" type="primary">ga02994</name>
    <name evidence="2" type="ORF">PR202_ga02994</name>
</gene>
<evidence type="ECO:0000313" key="2">
    <source>
        <dbReference type="EMBL" id="GJM87076.1"/>
    </source>
</evidence>
<proteinExistence type="predicted"/>
<keyword evidence="1" id="KW-0732">Signal</keyword>
<dbReference type="Gene3D" id="3.40.33.10">
    <property type="entry name" value="CAP"/>
    <property type="match status" value="1"/>
</dbReference>
<keyword evidence="3" id="KW-1185">Reference proteome</keyword>
<protein>
    <submittedName>
        <fullName evidence="2">Uncharacterized protein</fullName>
    </submittedName>
</protein>